<reference evidence="1" key="1">
    <citation type="submission" date="2022-10" db="EMBL/GenBank/DDBJ databases">
        <title>Complete Genome of Trichothecium roseum strain YXFP-22015, a Plant Pathogen Isolated from Citrus.</title>
        <authorList>
            <person name="Wang Y."/>
            <person name="Zhu L."/>
        </authorList>
    </citation>
    <scope>NUCLEOTIDE SEQUENCE</scope>
    <source>
        <strain evidence="1">YXFP-22015</strain>
    </source>
</reference>
<dbReference type="Proteomes" id="UP001163324">
    <property type="component" value="Chromosome 6"/>
</dbReference>
<proteinExistence type="predicted"/>
<comment type="caution">
    <text evidence="1">The sequence shown here is derived from an EMBL/GenBank/DDBJ whole genome shotgun (WGS) entry which is preliminary data.</text>
</comment>
<name>A0ACC0UY40_9HYPO</name>
<sequence length="446" mass="48617">MEAKPASATAWGEGLNRLKLSLARLDTTPFNIRCRIHGGETTLGAFGVLTTKPEEPDEEAAQPSSSGTPNDVGGDFSKQTVLCGILDLCDYGTKEMKAELEAAITAAEDILRANIAKKELLDRKSRLPWPKASERRPSVSSKVTSKPEASIGGLDPKLSRKALNERQVALSADPTSNQYKGKITPSRRPWECRKPGNLTLDGAINSILARQTEWINTPTPSPPPPGLSNYVYMSPALRARLLAGYRDVQGEYKASKHTPRDEYTGKAPVKQLSPLERELAEASRKAPVTPSSGTIVTNATEPVIHPPRIDRQGQLDRWFGPFANFSGVVDSPLYNYFDDDKGHGVINASTFSRPGGLDLRLSVGGEHLETLADESEKKKDGINRGPAWVGSVRRSVRRGLNKGRARFTSLWPDMPPTTSMKKLSMRHVNALAETTASGHRLRAPSP</sequence>
<accession>A0ACC0UY40</accession>
<protein>
    <submittedName>
        <fullName evidence="1">Uncharacterized protein</fullName>
    </submittedName>
</protein>
<evidence type="ECO:0000313" key="2">
    <source>
        <dbReference type="Proteomes" id="UP001163324"/>
    </source>
</evidence>
<dbReference type="EMBL" id="CM047945">
    <property type="protein sequence ID" value="KAI9898607.1"/>
    <property type="molecule type" value="Genomic_DNA"/>
</dbReference>
<keyword evidence="2" id="KW-1185">Reference proteome</keyword>
<gene>
    <name evidence="1" type="ORF">N3K66_006967</name>
</gene>
<evidence type="ECO:0000313" key="1">
    <source>
        <dbReference type="EMBL" id="KAI9898607.1"/>
    </source>
</evidence>
<organism evidence="1 2">
    <name type="scientific">Trichothecium roseum</name>
    <dbReference type="NCBI Taxonomy" id="47278"/>
    <lineage>
        <taxon>Eukaryota</taxon>
        <taxon>Fungi</taxon>
        <taxon>Dikarya</taxon>
        <taxon>Ascomycota</taxon>
        <taxon>Pezizomycotina</taxon>
        <taxon>Sordariomycetes</taxon>
        <taxon>Hypocreomycetidae</taxon>
        <taxon>Hypocreales</taxon>
        <taxon>Hypocreales incertae sedis</taxon>
        <taxon>Trichothecium</taxon>
    </lineage>
</organism>